<evidence type="ECO:0000256" key="5">
    <source>
        <dbReference type="ARBA" id="ARBA00037066"/>
    </source>
</evidence>
<keyword evidence="4" id="KW-1278">Translocase</keyword>
<evidence type="ECO:0000256" key="3">
    <source>
        <dbReference type="ARBA" id="ARBA00022840"/>
    </source>
</evidence>
<dbReference type="NCBIfam" id="NF010068">
    <property type="entry name" value="PRK13548.1"/>
    <property type="match status" value="1"/>
</dbReference>
<dbReference type="AlphaFoldDB" id="A0A6A7Y6U2"/>
<dbReference type="Pfam" id="PF00005">
    <property type="entry name" value="ABC_tran"/>
    <property type="match status" value="1"/>
</dbReference>
<evidence type="ECO:0000256" key="1">
    <source>
        <dbReference type="ARBA" id="ARBA00022448"/>
    </source>
</evidence>
<dbReference type="GO" id="GO:0016887">
    <property type="term" value="F:ATP hydrolysis activity"/>
    <property type="evidence" value="ECO:0007669"/>
    <property type="project" value="InterPro"/>
</dbReference>
<dbReference type="Proteomes" id="UP000332515">
    <property type="component" value="Unassembled WGS sequence"/>
</dbReference>
<dbReference type="GO" id="GO:0005524">
    <property type="term" value="F:ATP binding"/>
    <property type="evidence" value="ECO:0007669"/>
    <property type="project" value="UniProtKB-KW"/>
</dbReference>
<comment type="function">
    <text evidence="5">Part of the ABC transporter complex HmuTUV involved in hemin import. Responsible for energy coupling to the transport system.</text>
</comment>
<dbReference type="PROSITE" id="PS50893">
    <property type="entry name" value="ABC_TRANSPORTER_2"/>
    <property type="match status" value="1"/>
</dbReference>
<name>A0A6A7Y6U2_9HYPH</name>
<keyword evidence="3 7" id="KW-0067">ATP-binding</keyword>
<gene>
    <name evidence="7" type="ORF">F0357_14360</name>
</gene>
<dbReference type="RefSeq" id="WP_153483144.1">
    <property type="nucleotide sequence ID" value="NZ_VWNA01000001.1"/>
</dbReference>
<dbReference type="SMART" id="SM00382">
    <property type="entry name" value="AAA"/>
    <property type="match status" value="1"/>
</dbReference>
<evidence type="ECO:0000256" key="2">
    <source>
        <dbReference type="ARBA" id="ARBA00022741"/>
    </source>
</evidence>
<evidence type="ECO:0000259" key="6">
    <source>
        <dbReference type="PROSITE" id="PS50893"/>
    </source>
</evidence>
<dbReference type="EMBL" id="VWNA01000001">
    <property type="protein sequence ID" value="MQT13801.1"/>
    <property type="molecule type" value="Genomic_DNA"/>
</dbReference>
<evidence type="ECO:0000313" key="8">
    <source>
        <dbReference type="Proteomes" id="UP000332515"/>
    </source>
</evidence>
<dbReference type="InterPro" id="IPR003593">
    <property type="entry name" value="AAA+_ATPase"/>
</dbReference>
<dbReference type="PANTHER" id="PTHR42794">
    <property type="entry name" value="HEMIN IMPORT ATP-BINDING PROTEIN HMUV"/>
    <property type="match status" value="1"/>
</dbReference>
<dbReference type="InterPro" id="IPR027417">
    <property type="entry name" value="P-loop_NTPase"/>
</dbReference>
<dbReference type="SUPFAM" id="SSF52540">
    <property type="entry name" value="P-loop containing nucleoside triphosphate hydrolases"/>
    <property type="match status" value="1"/>
</dbReference>
<evidence type="ECO:0000256" key="4">
    <source>
        <dbReference type="ARBA" id="ARBA00022967"/>
    </source>
</evidence>
<sequence length="280" mass="28774">MQTSPPAAEPALAGRGLRLMRAGRTILDGLDIEAAPGTVTAIVGPNGAGKSTLLKVLCGEIVPGAGSVILHGRPIAGMKPAEAAARRAVLPQSTALAFPFNVREIAELGLTVPNFPLAAADRAALVARALATVDLADRADRLHDALSGGERQRAHLARVLCQLWAGTRLHGPGVLMLDEPTASQDLAHQLRVLDVARAEADAGGTVVVVLHDLNLAARYADRIVVIADGRVAAEGPPAEVLTAALLRDVFAVALEPGRVPGDGVPFVLPQVAARLDGASA</sequence>
<comment type="caution">
    <text evidence="7">The sequence shown here is derived from an EMBL/GenBank/DDBJ whole genome shotgun (WGS) entry which is preliminary data.</text>
</comment>
<accession>A0A6A7Y6U2</accession>
<keyword evidence="1" id="KW-0813">Transport</keyword>
<dbReference type="Gene3D" id="3.40.50.300">
    <property type="entry name" value="P-loop containing nucleotide triphosphate hydrolases"/>
    <property type="match status" value="1"/>
</dbReference>
<feature type="domain" description="ABC transporter" evidence="6">
    <location>
        <begin position="12"/>
        <end position="253"/>
    </location>
</feature>
<dbReference type="InterPro" id="IPR003439">
    <property type="entry name" value="ABC_transporter-like_ATP-bd"/>
</dbReference>
<evidence type="ECO:0000313" key="7">
    <source>
        <dbReference type="EMBL" id="MQT13801.1"/>
    </source>
</evidence>
<dbReference type="CDD" id="cd03214">
    <property type="entry name" value="ABC_Iron-Siderophores_B12_Hemin"/>
    <property type="match status" value="1"/>
</dbReference>
<reference evidence="7 8" key="1">
    <citation type="submission" date="2019-09" db="EMBL/GenBank/DDBJ databases">
        <title>Segnochrobactrum spirostomi gen. nov., sp. nov., isolated from the ciliate Spirostomum cf. yagiui and description of a novel family, Segnochrobactraceae fam. nov. within the order Rhizobiales of the class Alphaproteobacteria.</title>
        <authorList>
            <person name="Akter S."/>
            <person name="Shazib S.U.A."/>
            <person name="Shin M.K."/>
        </authorList>
    </citation>
    <scope>NUCLEOTIDE SEQUENCE [LARGE SCALE GENOMIC DNA]</scope>
    <source>
        <strain evidence="7 8">Sp-1</strain>
    </source>
</reference>
<protein>
    <submittedName>
        <fullName evidence="7">Heme ABC transporter ATP-binding protein</fullName>
    </submittedName>
</protein>
<organism evidence="7 8">
    <name type="scientific">Segnochrobactrum spirostomi</name>
    <dbReference type="NCBI Taxonomy" id="2608987"/>
    <lineage>
        <taxon>Bacteria</taxon>
        <taxon>Pseudomonadati</taxon>
        <taxon>Pseudomonadota</taxon>
        <taxon>Alphaproteobacteria</taxon>
        <taxon>Hyphomicrobiales</taxon>
        <taxon>Segnochrobactraceae</taxon>
        <taxon>Segnochrobactrum</taxon>
    </lineage>
</organism>
<proteinExistence type="predicted"/>
<keyword evidence="2" id="KW-0547">Nucleotide-binding</keyword>
<dbReference type="PANTHER" id="PTHR42794:SF1">
    <property type="entry name" value="HEMIN IMPORT ATP-BINDING PROTEIN HMUV"/>
    <property type="match status" value="1"/>
</dbReference>
<keyword evidence="8" id="KW-1185">Reference proteome</keyword>